<comment type="caution">
    <text evidence="1">The sequence shown here is derived from an EMBL/GenBank/DDBJ whole genome shotgun (WGS) entry which is preliminary data.</text>
</comment>
<gene>
    <name evidence="1" type="ORF">CLV60_107109</name>
</gene>
<protein>
    <submittedName>
        <fullName evidence="1">Uncharacterized protein</fullName>
    </submittedName>
</protein>
<dbReference type="AlphaFoldDB" id="A0A2P8G1I8"/>
<evidence type="ECO:0000313" key="2">
    <source>
        <dbReference type="Proteomes" id="UP000241964"/>
    </source>
</evidence>
<sequence length="78" mass="9203">MKRVSWYNLWRLADLRNEVANGWWQVMGFFKCLIYSSRMFVIVNPAALWQYLVAQCSSFLINNQIQNGQVKPKSNCAR</sequence>
<keyword evidence="2" id="KW-1185">Reference proteome</keyword>
<dbReference type="EMBL" id="PYAS01000007">
    <property type="protein sequence ID" value="PSL27844.1"/>
    <property type="molecule type" value="Genomic_DNA"/>
</dbReference>
<evidence type="ECO:0000313" key="1">
    <source>
        <dbReference type="EMBL" id="PSL27844.1"/>
    </source>
</evidence>
<reference evidence="1 2" key="1">
    <citation type="submission" date="2018-03" db="EMBL/GenBank/DDBJ databases">
        <title>Genomic Encyclopedia of Archaeal and Bacterial Type Strains, Phase II (KMG-II): from individual species to whole genera.</title>
        <authorList>
            <person name="Goeker M."/>
        </authorList>
    </citation>
    <scope>NUCLEOTIDE SEQUENCE [LARGE SCALE GENOMIC DNA]</scope>
    <source>
        <strain evidence="1 2">DSM 29057</strain>
    </source>
</reference>
<accession>A0A2P8G1I8</accession>
<dbReference type="Proteomes" id="UP000241964">
    <property type="component" value="Unassembled WGS sequence"/>
</dbReference>
<proteinExistence type="predicted"/>
<name>A0A2P8G1I8_9BACT</name>
<organism evidence="1 2">
    <name type="scientific">Dyadobacter jiangsuensis</name>
    <dbReference type="NCBI Taxonomy" id="1591085"/>
    <lineage>
        <taxon>Bacteria</taxon>
        <taxon>Pseudomonadati</taxon>
        <taxon>Bacteroidota</taxon>
        <taxon>Cytophagia</taxon>
        <taxon>Cytophagales</taxon>
        <taxon>Spirosomataceae</taxon>
        <taxon>Dyadobacter</taxon>
    </lineage>
</organism>